<dbReference type="AlphaFoldDB" id="A0AAE1BCZ9"/>
<keyword evidence="3" id="KW-1185">Reference proteome</keyword>
<evidence type="ECO:0000256" key="1">
    <source>
        <dbReference type="SAM" id="Phobius"/>
    </source>
</evidence>
<dbReference type="EMBL" id="JAWDGP010000188">
    <property type="protein sequence ID" value="KAK3803076.1"/>
    <property type="molecule type" value="Genomic_DNA"/>
</dbReference>
<proteinExistence type="predicted"/>
<reference evidence="2" key="1">
    <citation type="journal article" date="2023" name="G3 (Bethesda)">
        <title>A reference genome for the long-term kleptoplast-retaining sea slug Elysia crispata morphotype clarki.</title>
        <authorList>
            <person name="Eastman K.E."/>
            <person name="Pendleton A.L."/>
            <person name="Shaikh M.A."/>
            <person name="Suttiyut T."/>
            <person name="Ogas R."/>
            <person name="Tomko P."/>
            <person name="Gavelis G."/>
            <person name="Widhalm J.R."/>
            <person name="Wisecaver J.H."/>
        </authorList>
    </citation>
    <scope>NUCLEOTIDE SEQUENCE</scope>
    <source>
        <strain evidence="2">ECLA1</strain>
    </source>
</reference>
<comment type="caution">
    <text evidence="2">The sequence shown here is derived from an EMBL/GenBank/DDBJ whole genome shotgun (WGS) entry which is preliminary data.</text>
</comment>
<feature type="transmembrane region" description="Helical" evidence="1">
    <location>
        <begin position="54"/>
        <end position="72"/>
    </location>
</feature>
<gene>
    <name evidence="2" type="ORF">RRG08_027998</name>
</gene>
<dbReference type="Proteomes" id="UP001283361">
    <property type="component" value="Unassembled WGS sequence"/>
</dbReference>
<name>A0AAE1BCZ9_9GAST</name>
<keyword evidence="1" id="KW-0472">Membrane</keyword>
<organism evidence="2 3">
    <name type="scientific">Elysia crispata</name>
    <name type="common">lettuce slug</name>
    <dbReference type="NCBI Taxonomy" id="231223"/>
    <lineage>
        <taxon>Eukaryota</taxon>
        <taxon>Metazoa</taxon>
        <taxon>Spiralia</taxon>
        <taxon>Lophotrochozoa</taxon>
        <taxon>Mollusca</taxon>
        <taxon>Gastropoda</taxon>
        <taxon>Heterobranchia</taxon>
        <taxon>Euthyneura</taxon>
        <taxon>Panpulmonata</taxon>
        <taxon>Sacoglossa</taxon>
        <taxon>Placobranchoidea</taxon>
        <taxon>Plakobranchidae</taxon>
        <taxon>Elysia</taxon>
    </lineage>
</organism>
<protein>
    <submittedName>
        <fullName evidence="2">Uncharacterized protein</fullName>
    </submittedName>
</protein>
<accession>A0AAE1BCZ9</accession>
<sequence>MKNSKFKGPAEVTNRAVKRSGMQRLKRLGLCHTFSLTAKRVGNGKKRSLKRSRYCVVAVLKLATFLIGRSSMPGAVTGSLLSTEG</sequence>
<keyword evidence="1" id="KW-0812">Transmembrane</keyword>
<evidence type="ECO:0000313" key="2">
    <source>
        <dbReference type="EMBL" id="KAK3803076.1"/>
    </source>
</evidence>
<keyword evidence="1" id="KW-1133">Transmembrane helix</keyword>
<evidence type="ECO:0000313" key="3">
    <source>
        <dbReference type="Proteomes" id="UP001283361"/>
    </source>
</evidence>